<dbReference type="GO" id="GO:0046872">
    <property type="term" value="F:metal ion binding"/>
    <property type="evidence" value="ECO:0007669"/>
    <property type="project" value="UniProtKB-KW"/>
</dbReference>
<protein>
    <recommendedName>
        <fullName evidence="6">Phosphodiesterase</fullName>
        <ecNumber evidence="6">3.1.4.-</ecNumber>
    </recommendedName>
</protein>
<evidence type="ECO:0000313" key="11">
    <source>
        <dbReference type="Proteomes" id="UP001162131"/>
    </source>
</evidence>
<evidence type="ECO:0000259" key="9">
    <source>
        <dbReference type="PROSITE" id="PS51845"/>
    </source>
</evidence>
<dbReference type="EC" id="3.1.4.-" evidence="6"/>
<feature type="domain" description="PDEase" evidence="9">
    <location>
        <begin position="361"/>
        <end position="696"/>
    </location>
</feature>
<proteinExistence type="inferred from homology"/>
<dbReference type="InterPro" id="IPR023088">
    <property type="entry name" value="PDEase"/>
</dbReference>
<dbReference type="InterPro" id="IPR003607">
    <property type="entry name" value="HD/PDEase_dom"/>
</dbReference>
<dbReference type="PROSITE" id="PS00126">
    <property type="entry name" value="PDEASE_I_1"/>
    <property type="match status" value="1"/>
</dbReference>
<feature type="region of interest" description="Disordered" evidence="7">
    <location>
        <begin position="1"/>
        <end position="27"/>
    </location>
</feature>
<dbReference type="PROSITE" id="PS51845">
    <property type="entry name" value="PDEASE_I_2"/>
    <property type="match status" value="1"/>
</dbReference>
<feature type="compositionally biased region" description="Polar residues" evidence="7">
    <location>
        <begin position="14"/>
        <end position="26"/>
    </location>
</feature>
<dbReference type="EMBL" id="CAJZBQ010000033">
    <property type="protein sequence ID" value="CAG9323145.1"/>
    <property type="molecule type" value="Genomic_DNA"/>
</dbReference>
<dbReference type="InterPro" id="IPR036971">
    <property type="entry name" value="PDEase_catalytic_dom_sf"/>
</dbReference>
<keyword evidence="8" id="KW-0472">Membrane</keyword>
<reference evidence="10" key="1">
    <citation type="submission" date="2021-09" db="EMBL/GenBank/DDBJ databases">
        <authorList>
            <consortium name="AG Swart"/>
            <person name="Singh M."/>
            <person name="Singh A."/>
            <person name="Seah K."/>
            <person name="Emmerich C."/>
        </authorList>
    </citation>
    <scope>NUCLEOTIDE SEQUENCE</scope>
    <source>
        <strain evidence="10">ATCC30299</strain>
    </source>
</reference>
<sequence>MKIRQSKTPEENPFTLSGISANSDSHYPSPHYRNLKFSSNLLERHYQNVITSNEASAAQLITELQYRLKIFLLSYYLLFGIYLLLYIIGFSLSDSSSQVFGCQLGLLLGQILISSAIYLLGFYTVTINSYRPELLQISYFLAAVMLILNNGPVQGAMFDDNSITYMSCLPGLLVLLSVSKFILITNFLNYFLWNTLIAVIFLISHIFGYQHLATTLFEVGLFYYRVLVETRTFYTHEAVTRKKFQMTVNVTEGYDEAGGHGFSEPKSELEQIIECLLETITNAKQIIADMSASDNKSKVMRIHELVNGVIGKIRTQTNIYSADIETITKGLDEEDRIFIKQTQNDQTKVLPIRPRNKLRIRKTDEIALTYKVYEFEELIGILKHIGKNWNFDMFFLQECTRGKPLVAVGKYSIGKYRIDEILNIKEMIYVNYFQDMEQRYKTDNPYHNSTHAADVLSSFLFFINQSVLLELFSEYDMLAVIIAALGHDVGHPGLTNRFLIVNKDDLANTYNDYSVLEMMHCSSTFYLMKGQDSNILGFIDAEHYTSVRKLIVEMILATDMSKHWDLLAQFKAKALKPPQQFETVDQRIDILKMSIKAADVGHAAKSIDLHQKWSKLVIEEFYRQGDMEKKLNQQVSMYCDREKTDTAKSQAGFIRVIVLPLYEALSNYLGSPRVDENCLDQLKSNLSSWEYEMNRNKIKTLNYNTEDNSKNVIAQKEVPIRRSGTQRVLDPTKKKIWPV</sequence>
<comment type="cofactor">
    <cofactor evidence="6">
        <name>a divalent metal cation</name>
        <dbReference type="ChEBI" id="CHEBI:60240"/>
    </cofactor>
    <text evidence="6">Binds 2 divalent metal cations per subunit. Site 1 may preferentially bind zinc ions, while site 2 has a preference for magnesium and/or manganese ions.</text>
</comment>
<evidence type="ECO:0000256" key="1">
    <source>
        <dbReference type="ARBA" id="ARBA00022723"/>
    </source>
</evidence>
<feature type="binding site" evidence="4">
    <location>
        <position position="599"/>
    </location>
    <ligand>
        <name>AMP</name>
        <dbReference type="ChEBI" id="CHEBI:456215"/>
    </ligand>
</feature>
<dbReference type="InterPro" id="IPR023174">
    <property type="entry name" value="PDEase_CS"/>
</dbReference>
<feature type="transmembrane region" description="Helical" evidence="8">
    <location>
        <begin position="163"/>
        <end position="183"/>
    </location>
</feature>
<keyword evidence="8" id="KW-0812">Transmembrane</keyword>
<evidence type="ECO:0000256" key="3">
    <source>
        <dbReference type="PIRSR" id="PIRSR623088-1"/>
    </source>
</evidence>
<feature type="transmembrane region" description="Helical" evidence="8">
    <location>
        <begin position="190"/>
        <end position="209"/>
    </location>
</feature>
<dbReference type="AlphaFoldDB" id="A0AAU9JGB1"/>
<feature type="transmembrane region" description="Helical" evidence="8">
    <location>
        <begin position="137"/>
        <end position="157"/>
    </location>
</feature>
<feature type="transmembrane region" description="Helical" evidence="8">
    <location>
        <begin position="70"/>
        <end position="92"/>
    </location>
</feature>
<dbReference type="GO" id="GO:0004114">
    <property type="term" value="F:3',5'-cyclic-nucleotide phosphodiesterase activity"/>
    <property type="evidence" value="ECO:0007669"/>
    <property type="project" value="InterPro"/>
</dbReference>
<organism evidence="10 11">
    <name type="scientific">Blepharisma stoltei</name>
    <dbReference type="NCBI Taxonomy" id="1481888"/>
    <lineage>
        <taxon>Eukaryota</taxon>
        <taxon>Sar</taxon>
        <taxon>Alveolata</taxon>
        <taxon>Ciliophora</taxon>
        <taxon>Postciliodesmatophora</taxon>
        <taxon>Heterotrichea</taxon>
        <taxon>Heterotrichida</taxon>
        <taxon>Blepharismidae</taxon>
        <taxon>Blepharisma</taxon>
    </lineage>
</organism>
<dbReference type="SUPFAM" id="SSF109604">
    <property type="entry name" value="HD-domain/PDEase-like"/>
    <property type="match status" value="1"/>
</dbReference>
<keyword evidence="2 6" id="KW-0378">Hydrolase</keyword>
<feature type="binding site" evidence="4">
    <location>
        <begin position="447"/>
        <end position="451"/>
    </location>
    <ligand>
        <name>AMP</name>
        <dbReference type="ChEBI" id="CHEBI:456215"/>
    </ligand>
</feature>
<evidence type="ECO:0000256" key="8">
    <source>
        <dbReference type="SAM" id="Phobius"/>
    </source>
</evidence>
<comment type="similarity">
    <text evidence="6">Belongs to the cyclic nucleotide phosphodiesterase family.</text>
</comment>
<dbReference type="PRINTS" id="PR00387">
    <property type="entry name" value="PDIESTERASE1"/>
</dbReference>
<evidence type="ECO:0000256" key="2">
    <source>
        <dbReference type="ARBA" id="ARBA00022801"/>
    </source>
</evidence>
<keyword evidence="1 5" id="KW-0479">Metal-binding</keyword>
<evidence type="ECO:0000256" key="4">
    <source>
        <dbReference type="PIRSR" id="PIRSR623088-2"/>
    </source>
</evidence>
<name>A0AAU9JGB1_9CILI</name>
<comment type="caution">
    <text evidence="10">The sequence shown here is derived from an EMBL/GenBank/DDBJ whole genome shotgun (WGS) entry which is preliminary data.</text>
</comment>
<feature type="binding site" evidence="5">
    <location>
        <position position="599"/>
    </location>
    <ligand>
        <name>Zn(2+)</name>
        <dbReference type="ChEBI" id="CHEBI:29105"/>
        <label>1</label>
    </ligand>
</feature>
<dbReference type="CDD" id="cd00077">
    <property type="entry name" value="HDc"/>
    <property type="match status" value="1"/>
</dbReference>
<dbReference type="PANTHER" id="PTHR11347">
    <property type="entry name" value="CYCLIC NUCLEOTIDE PHOSPHODIESTERASE"/>
    <property type="match status" value="1"/>
</dbReference>
<dbReference type="GO" id="GO:0007165">
    <property type="term" value="P:signal transduction"/>
    <property type="evidence" value="ECO:0007669"/>
    <property type="project" value="InterPro"/>
</dbReference>
<dbReference type="SMART" id="SM00471">
    <property type="entry name" value="HDc"/>
    <property type="match status" value="1"/>
</dbReference>
<feature type="binding site" evidence="5">
    <location>
        <position position="487"/>
    </location>
    <ligand>
        <name>Zn(2+)</name>
        <dbReference type="ChEBI" id="CHEBI:29105"/>
        <label>1</label>
    </ligand>
</feature>
<feature type="binding site" evidence="5">
    <location>
        <position position="488"/>
    </location>
    <ligand>
        <name>Zn(2+)</name>
        <dbReference type="ChEBI" id="CHEBI:29105"/>
        <label>1</label>
    </ligand>
</feature>
<dbReference type="Gene3D" id="1.10.1300.10">
    <property type="entry name" value="3'5'-cyclic nucleotide phosphodiesterase, catalytic domain"/>
    <property type="match status" value="1"/>
</dbReference>
<feature type="binding site" evidence="5">
    <location>
        <position position="488"/>
    </location>
    <ligand>
        <name>Zn(2+)</name>
        <dbReference type="ChEBI" id="CHEBI:29105"/>
        <label>2</label>
    </ligand>
</feature>
<keyword evidence="11" id="KW-1185">Reference proteome</keyword>
<feature type="active site" description="Proton donor" evidence="3">
    <location>
        <position position="447"/>
    </location>
</feature>
<feature type="binding site" evidence="4">
    <location>
        <position position="488"/>
    </location>
    <ligand>
        <name>AMP</name>
        <dbReference type="ChEBI" id="CHEBI:456215"/>
    </ligand>
</feature>
<dbReference type="Proteomes" id="UP001162131">
    <property type="component" value="Unassembled WGS sequence"/>
</dbReference>
<accession>A0AAU9JGB1</accession>
<evidence type="ECO:0000256" key="7">
    <source>
        <dbReference type="SAM" id="MobiDB-lite"/>
    </source>
</evidence>
<gene>
    <name evidence="10" type="ORF">BSTOLATCC_MIC33047</name>
</gene>
<feature type="binding site" evidence="4">
    <location>
        <position position="650"/>
    </location>
    <ligand>
        <name>AMP</name>
        <dbReference type="ChEBI" id="CHEBI:456215"/>
    </ligand>
</feature>
<feature type="binding site" evidence="5">
    <location>
        <position position="451"/>
    </location>
    <ligand>
        <name>Zn(2+)</name>
        <dbReference type="ChEBI" id="CHEBI:29105"/>
        <label>1</label>
    </ligand>
</feature>
<evidence type="ECO:0000256" key="5">
    <source>
        <dbReference type="PIRSR" id="PIRSR623088-3"/>
    </source>
</evidence>
<evidence type="ECO:0000256" key="6">
    <source>
        <dbReference type="RuleBase" id="RU363067"/>
    </source>
</evidence>
<evidence type="ECO:0000313" key="10">
    <source>
        <dbReference type="EMBL" id="CAG9323145.1"/>
    </source>
</evidence>
<feature type="transmembrane region" description="Helical" evidence="8">
    <location>
        <begin position="104"/>
        <end position="125"/>
    </location>
</feature>
<dbReference type="Pfam" id="PF00233">
    <property type="entry name" value="PDEase_I"/>
    <property type="match status" value="1"/>
</dbReference>
<keyword evidence="8" id="KW-1133">Transmembrane helix</keyword>
<dbReference type="InterPro" id="IPR002073">
    <property type="entry name" value="PDEase_catalytic_dom"/>
</dbReference>